<gene>
    <name evidence="2" type="ORF">H9647_16060</name>
</gene>
<feature type="region of interest" description="Disordered" evidence="1">
    <location>
        <begin position="38"/>
        <end position="58"/>
    </location>
</feature>
<dbReference type="RefSeq" id="WP_191801773.1">
    <property type="nucleotide sequence ID" value="NZ_JACSQL010000007.1"/>
</dbReference>
<evidence type="ECO:0008006" key="4">
    <source>
        <dbReference type="Google" id="ProtNLM"/>
    </source>
</evidence>
<protein>
    <recommendedName>
        <fullName evidence="4">GerMN domain-containing protein</fullName>
    </recommendedName>
</protein>
<proteinExistence type="predicted"/>
<accession>A0ABR8T1D7</accession>
<evidence type="ECO:0000256" key="1">
    <source>
        <dbReference type="SAM" id="MobiDB-lite"/>
    </source>
</evidence>
<comment type="caution">
    <text evidence="2">The sequence shown here is derived from an EMBL/GenBank/DDBJ whole genome shotgun (WGS) entry which is preliminary data.</text>
</comment>
<dbReference type="EMBL" id="JACSQL010000007">
    <property type="protein sequence ID" value="MBD7969580.1"/>
    <property type="molecule type" value="Genomic_DNA"/>
</dbReference>
<dbReference type="PROSITE" id="PS51257">
    <property type="entry name" value="PROKAR_LIPOPROTEIN"/>
    <property type="match status" value="1"/>
</dbReference>
<organism evidence="2 3">
    <name type="scientific">Paenibacillus gallinarum</name>
    <dbReference type="NCBI Taxonomy" id="2762232"/>
    <lineage>
        <taxon>Bacteria</taxon>
        <taxon>Bacillati</taxon>
        <taxon>Bacillota</taxon>
        <taxon>Bacilli</taxon>
        <taxon>Bacillales</taxon>
        <taxon>Paenibacillaceae</taxon>
        <taxon>Paenibacillus</taxon>
    </lineage>
</organism>
<dbReference type="Proteomes" id="UP000608071">
    <property type="component" value="Unassembled WGS sequence"/>
</dbReference>
<reference evidence="2 3" key="1">
    <citation type="submission" date="2020-08" db="EMBL/GenBank/DDBJ databases">
        <title>A Genomic Blueprint of the Chicken Gut Microbiome.</title>
        <authorList>
            <person name="Gilroy R."/>
            <person name="Ravi A."/>
            <person name="Getino M."/>
            <person name="Pursley I."/>
            <person name="Horton D.L."/>
            <person name="Alikhan N.-F."/>
            <person name="Baker D."/>
            <person name="Gharbi K."/>
            <person name="Hall N."/>
            <person name="Watson M."/>
            <person name="Adriaenssens E.M."/>
            <person name="Foster-Nyarko E."/>
            <person name="Jarju S."/>
            <person name="Secka A."/>
            <person name="Antonio M."/>
            <person name="Oren A."/>
            <person name="Chaudhuri R."/>
            <person name="La Ragione R.M."/>
            <person name="Hildebrand F."/>
            <person name="Pallen M.J."/>
        </authorList>
    </citation>
    <scope>NUCLEOTIDE SEQUENCE [LARGE SCALE GENOMIC DNA]</scope>
    <source>
        <strain evidence="2 3">Sa2BVA9</strain>
    </source>
</reference>
<keyword evidence="3" id="KW-1185">Reference proteome</keyword>
<sequence>MKNVKHFILIASLVLVIQGCSAEKEHEAIQNQHQEVIQTEDNTTNEDAKSADDEINSDTKTLVEETETEEVVVSESQDIDTSIFIYANEVEVTDNLDHIKVVIHMSEDFDKGKAVHHALNEIYFFLQQDRVKEVNTATFEVMSGDITITQLTVDISKFEPGEFIIEKMIDSVMNATKIDKMDDEVRGYGENLKFW</sequence>
<name>A0ABR8T1D7_9BACL</name>
<evidence type="ECO:0000313" key="3">
    <source>
        <dbReference type="Proteomes" id="UP000608071"/>
    </source>
</evidence>
<evidence type="ECO:0000313" key="2">
    <source>
        <dbReference type="EMBL" id="MBD7969580.1"/>
    </source>
</evidence>